<dbReference type="RefSeq" id="WP_216146299.1">
    <property type="nucleotide sequence ID" value="NZ_JAHLDV010000006.1"/>
</dbReference>
<comment type="caution">
    <text evidence="1">The sequence shown here is derived from an EMBL/GenBank/DDBJ whole genome shotgun (WGS) entry which is preliminary data.</text>
</comment>
<sequence>MSNQNNSLGNSQDSFLNTFNNTSFLLTEGAIIERLKREFCIFLNKDILPSGLIYEEKCSEGTFDRNPSKCI</sequence>
<evidence type="ECO:0000313" key="1">
    <source>
        <dbReference type="EMBL" id="MBU3159099.1"/>
    </source>
</evidence>
<name>A0ABS6BSX9_9CLOT</name>
<dbReference type="Proteomes" id="UP000776252">
    <property type="component" value="Unassembled WGS sequence"/>
</dbReference>
<organism evidence="1 2">
    <name type="scientific">Clostridium frigoris</name>
    <dbReference type="NCBI Taxonomy" id="205327"/>
    <lineage>
        <taxon>Bacteria</taxon>
        <taxon>Bacillati</taxon>
        <taxon>Bacillota</taxon>
        <taxon>Clostridia</taxon>
        <taxon>Eubacteriales</taxon>
        <taxon>Clostridiaceae</taxon>
        <taxon>Clostridium</taxon>
    </lineage>
</organism>
<dbReference type="EMBL" id="JAHLDV010000006">
    <property type="protein sequence ID" value="MBU3159099.1"/>
    <property type="molecule type" value="Genomic_DNA"/>
</dbReference>
<accession>A0ABS6BSX9</accession>
<protein>
    <submittedName>
        <fullName evidence="1">Uncharacterized protein</fullName>
    </submittedName>
</protein>
<proteinExistence type="predicted"/>
<gene>
    <name evidence="1" type="ORF">KPL37_04910</name>
</gene>
<evidence type="ECO:0000313" key="2">
    <source>
        <dbReference type="Proteomes" id="UP000776252"/>
    </source>
</evidence>
<keyword evidence="2" id="KW-1185">Reference proteome</keyword>
<reference evidence="1 2" key="1">
    <citation type="submission" date="2021-06" db="EMBL/GenBank/DDBJ databases">
        <title>Clostridia strains as spoilage organisms.</title>
        <authorList>
            <person name="Wambui J."/>
            <person name="Stephan R."/>
            <person name="Stevens M.J.A."/>
        </authorList>
    </citation>
    <scope>NUCLEOTIDE SEQUENCE [LARGE SCALE GENOMIC DNA]</scope>
    <source>
        <strain evidence="1 2">DSM 14204</strain>
    </source>
</reference>